<reference evidence="1 2" key="1">
    <citation type="journal article" date="2015" name="Genome Biol. Evol.">
        <title>Comparative Genomics of a Bacterivorous Green Alga Reveals Evolutionary Causalities and Consequences of Phago-Mixotrophic Mode of Nutrition.</title>
        <authorList>
            <person name="Burns J.A."/>
            <person name="Paasch A."/>
            <person name="Narechania A."/>
            <person name="Kim E."/>
        </authorList>
    </citation>
    <scope>NUCLEOTIDE SEQUENCE [LARGE SCALE GENOMIC DNA]</scope>
    <source>
        <strain evidence="1 2">PLY_AMNH</strain>
    </source>
</reference>
<dbReference type="Gene3D" id="3.10.450.50">
    <property type="match status" value="1"/>
</dbReference>
<proteinExistence type="predicted"/>
<gene>
    <name evidence="1" type="ORF">CYMTET_38726</name>
</gene>
<name>A0AAE0CCV1_9CHLO</name>
<accession>A0AAE0CCV1</accession>
<protein>
    <submittedName>
        <fullName evidence="1">Uncharacterized protein</fullName>
    </submittedName>
</protein>
<keyword evidence="2" id="KW-1185">Reference proteome</keyword>
<dbReference type="Proteomes" id="UP001190700">
    <property type="component" value="Unassembled WGS sequence"/>
</dbReference>
<dbReference type="AlphaFoldDB" id="A0AAE0CCV1"/>
<evidence type="ECO:0000313" key="1">
    <source>
        <dbReference type="EMBL" id="KAK3251959.1"/>
    </source>
</evidence>
<evidence type="ECO:0000313" key="2">
    <source>
        <dbReference type="Proteomes" id="UP001190700"/>
    </source>
</evidence>
<organism evidence="1 2">
    <name type="scientific">Cymbomonas tetramitiformis</name>
    <dbReference type="NCBI Taxonomy" id="36881"/>
    <lineage>
        <taxon>Eukaryota</taxon>
        <taxon>Viridiplantae</taxon>
        <taxon>Chlorophyta</taxon>
        <taxon>Pyramimonadophyceae</taxon>
        <taxon>Pyramimonadales</taxon>
        <taxon>Pyramimonadaceae</taxon>
        <taxon>Cymbomonas</taxon>
    </lineage>
</organism>
<sequence length="119" mass="13034">MDLATAQAKIDNLMDLQKQGKYEEGGALFEEGAIAELPLMMGTITGKAEIIKTWEKQDLKGKFEKGETPEVGQLEVTDTPNCFKRLVTQKGTMMNTTLTQTYTFSDSGLISKMSTAAFG</sequence>
<dbReference type="EMBL" id="LGRX02025716">
    <property type="protein sequence ID" value="KAK3251959.1"/>
    <property type="molecule type" value="Genomic_DNA"/>
</dbReference>
<comment type="caution">
    <text evidence="1">The sequence shown here is derived from an EMBL/GenBank/DDBJ whole genome shotgun (WGS) entry which is preliminary data.</text>
</comment>